<evidence type="ECO:0000256" key="1">
    <source>
        <dbReference type="SAM" id="MobiDB-lite"/>
    </source>
</evidence>
<comment type="caution">
    <text evidence="2">The sequence shown here is derived from an EMBL/GenBank/DDBJ whole genome shotgun (WGS) entry which is preliminary data.</text>
</comment>
<dbReference type="EMBL" id="JAKOGI010001759">
    <property type="protein sequence ID" value="KAJ8424149.1"/>
    <property type="molecule type" value="Genomic_DNA"/>
</dbReference>
<gene>
    <name evidence="2" type="ORF">Cgig2_009148</name>
</gene>
<evidence type="ECO:0000313" key="2">
    <source>
        <dbReference type="EMBL" id="KAJ8424149.1"/>
    </source>
</evidence>
<accession>A0A9Q1GRV5</accession>
<proteinExistence type="predicted"/>
<sequence length="299" mass="32656">MEILAITLNTNKNNNNNNNNNNNDNSDNTSANNGCAIKEVQHKRTHNKMPVARGVHCSVWTGTGPKTGLDRNGPEWTGPCIIGLVHGPARFQIRSSVFGPVPVQTGGPSRDFVRESSLQFQTRTTRTLPLPSPSPFASPSPSPSPSPSQRLVPARPAVFRWAVVTHSTDLPLESRLSPVPTYSQSQSRRHPSDRPCLAVLAPAHREDDDDRPSQPPARRSLCLILRGLILDSGAVLPEDRSGLGPVRFGPGFDWSGPVQDRLQIGPVFGPRFDTFSVLGPAGPVRSWTDEHPYQLHRTC</sequence>
<protein>
    <submittedName>
        <fullName evidence="2">Uncharacterized protein</fullName>
    </submittedName>
</protein>
<feature type="compositionally biased region" description="Pro residues" evidence="1">
    <location>
        <begin position="130"/>
        <end position="146"/>
    </location>
</feature>
<feature type="region of interest" description="Disordered" evidence="1">
    <location>
        <begin position="104"/>
        <end position="151"/>
    </location>
</feature>
<feature type="compositionally biased region" description="Low complexity" evidence="1">
    <location>
        <begin position="9"/>
        <end position="33"/>
    </location>
</feature>
<feature type="region of interest" description="Disordered" evidence="1">
    <location>
        <begin position="173"/>
        <end position="195"/>
    </location>
</feature>
<evidence type="ECO:0000313" key="3">
    <source>
        <dbReference type="Proteomes" id="UP001153076"/>
    </source>
</evidence>
<feature type="region of interest" description="Disordered" evidence="1">
    <location>
        <begin position="6"/>
        <end position="33"/>
    </location>
</feature>
<name>A0A9Q1GRV5_9CARY</name>
<dbReference type="AlphaFoldDB" id="A0A9Q1GRV5"/>
<dbReference type="Proteomes" id="UP001153076">
    <property type="component" value="Unassembled WGS sequence"/>
</dbReference>
<organism evidence="2 3">
    <name type="scientific">Carnegiea gigantea</name>
    <dbReference type="NCBI Taxonomy" id="171969"/>
    <lineage>
        <taxon>Eukaryota</taxon>
        <taxon>Viridiplantae</taxon>
        <taxon>Streptophyta</taxon>
        <taxon>Embryophyta</taxon>
        <taxon>Tracheophyta</taxon>
        <taxon>Spermatophyta</taxon>
        <taxon>Magnoliopsida</taxon>
        <taxon>eudicotyledons</taxon>
        <taxon>Gunneridae</taxon>
        <taxon>Pentapetalae</taxon>
        <taxon>Caryophyllales</taxon>
        <taxon>Cactineae</taxon>
        <taxon>Cactaceae</taxon>
        <taxon>Cactoideae</taxon>
        <taxon>Echinocereeae</taxon>
        <taxon>Carnegiea</taxon>
    </lineage>
</organism>
<feature type="compositionally biased region" description="Low complexity" evidence="1">
    <location>
        <begin position="116"/>
        <end position="129"/>
    </location>
</feature>
<keyword evidence="3" id="KW-1185">Reference proteome</keyword>
<reference evidence="2" key="1">
    <citation type="submission" date="2022-04" db="EMBL/GenBank/DDBJ databases">
        <title>Carnegiea gigantea Genome sequencing and assembly v2.</title>
        <authorList>
            <person name="Copetti D."/>
            <person name="Sanderson M.J."/>
            <person name="Burquez A."/>
            <person name="Wojciechowski M.F."/>
        </authorList>
    </citation>
    <scope>NUCLEOTIDE SEQUENCE</scope>
    <source>
        <strain evidence="2">SGP5-SGP5p</strain>
        <tissue evidence="2">Aerial part</tissue>
    </source>
</reference>